<dbReference type="GO" id="GO:0005737">
    <property type="term" value="C:cytoplasm"/>
    <property type="evidence" value="ECO:0007669"/>
    <property type="project" value="TreeGrafter"/>
</dbReference>
<dbReference type="AlphaFoldDB" id="A0A2N9HBZ9"/>
<dbReference type="PANTHER" id="PTHR11260">
    <property type="entry name" value="GLUTATHIONE S-TRANSFERASE, GST, SUPERFAMILY, GST DOMAIN CONTAINING"/>
    <property type="match status" value="1"/>
</dbReference>
<organism evidence="2">
    <name type="scientific">Fagus sylvatica</name>
    <name type="common">Beechnut</name>
    <dbReference type="NCBI Taxonomy" id="28930"/>
    <lineage>
        <taxon>Eukaryota</taxon>
        <taxon>Viridiplantae</taxon>
        <taxon>Streptophyta</taxon>
        <taxon>Embryophyta</taxon>
        <taxon>Tracheophyta</taxon>
        <taxon>Spermatophyta</taxon>
        <taxon>Magnoliopsida</taxon>
        <taxon>eudicotyledons</taxon>
        <taxon>Gunneridae</taxon>
        <taxon>Pentapetalae</taxon>
        <taxon>rosids</taxon>
        <taxon>fabids</taxon>
        <taxon>Fagales</taxon>
        <taxon>Fagaceae</taxon>
        <taxon>Fagus</taxon>
    </lineage>
</organism>
<feature type="region of interest" description="Disordered" evidence="1">
    <location>
        <begin position="197"/>
        <end position="255"/>
    </location>
</feature>
<accession>A0A2N9HBZ9</accession>
<dbReference type="InterPro" id="IPR036282">
    <property type="entry name" value="Glutathione-S-Trfase_C_sf"/>
</dbReference>
<dbReference type="Gene3D" id="1.20.1050.10">
    <property type="match status" value="1"/>
</dbReference>
<proteinExistence type="predicted"/>
<dbReference type="EMBL" id="OIVN01003535">
    <property type="protein sequence ID" value="SPD11896.1"/>
    <property type="molecule type" value="Genomic_DNA"/>
</dbReference>
<name>A0A2N9HBZ9_FAGSY</name>
<protein>
    <recommendedName>
        <fullName evidence="3">GST N-terminal domain-containing protein</fullName>
    </recommendedName>
</protein>
<feature type="region of interest" description="Disordered" evidence="1">
    <location>
        <begin position="285"/>
        <end position="315"/>
    </location>
</feature>
<evidence type="ECO:0008006" key="3">
    <source>
        <dbReference type="Google" id="ProtNLM"/>
    </source>
</evidence>
<dbReference type="GO" id="GO:0004364">
    <property type="term" value="F:glutathione transferase activity"/>
    <property type="evidence" value="ECO:0007669"/>
    <property type="project" value="TreeGrafter"/>
</dbReference>
<dbReference type="PANTHER" id="PTHR11260:SF775">
    <property type="entry name" value="GLUTATHIONE S-TRANSFERASE U10"/>
    <property type="match status" value="1"/>
</dbReference>
<dbReference type="SUPFAM" id="SSF47616">
    <property type="entry name" value="GST C-terminal domain-like"/>
    <property type="match status" value="1"/>
</dbReference>
<evidence type="ECO:0000313" key="2">
    <source>
        <dbReference type="EMBL" id="SPD11896.1"/>
    </source>
</evidence>
<sequence length="315" mass="35062">MVGNPLQNPIVILEYIEETWPQNPLLPDDPHERAVARFWTKFEEDKIQKIYGFFVTAGEKQVEATKEAQEILRIIEEHGLGEKKSAIEMVELELRESCSNFSSSTVEKAFLEQQTTTTPDVFKTVCSSDDWKSFLEMFYRCYSLHYQASFCVSFYERGCQNAIIDADPCTFRSPDNNADKNGKSGGYHRVDRLPIYQTPEKSPPLELARAGQSSGKEAPRAAVPTVSETHSSGHRIEQWIPPSGSSSPDLKNGVKNGLIGAATRRWKLRRSPHAQHMPACANACQAHASARDTHASHALGPPPQPARPGTEPDPS</sequence>
<dbReference type="InterPro" id="IPR045073">
    <property type="entry name" value="Omega/Tau-like"/>
</dbReference>
<gene>
    <name evidence="2" type="ORF">FSB_LOCUS39778</name>
</gene>
<feature type="compositionally biased region" description="Pro residues" evidence="1">
    <location>
        <begin position="300"/>
        <end position="315"/>
    </location>
</feature>
<evidence type="ECO:0000256" key="1">
    <source>
        <dbReference type="SAM" id="MobiDB-lite"/>
    </source>
</evidence>
<dbReference type="GO" id="GO:0006749">
    <property type="term" value="P:glutathione metabolic process"/>
    <property type="evidence" value="ECO:0007669"/>
    <property type="project" value="TreeGrafter"/>
</dbReference>
<reference evidence="2" key="1">
    <citation type="submission" date="2018-02" db="EMBL/GenBank/DDBJ databases">
        <authorList>
            <person name="Cohen D.B."/>
            <person name="Kent A.D."/>
        </authorList>
    </citation>
    <scope>NUCLEOTIDE SEQUENCE</scope>
</reference>